<gene>
    <name evidence="4" type="ORF">CUREI_04225</name>
</gene>
<dbReference type="InterPro" id="IPR016181">
    <property type="entry name" value="Acyl_CoA_acyltransferase"/>
</dbReference>
<protein>
    <submittedName>
        <fullName evidence="4">Acetyltransferase</fullName>
    </submittedName>
</protein>
<dbReference type="Pfam" id="PF00583">
    <property type="entry name" value="Acetyltransf_1"/>
    <property type="match status" value="1"/>
</dbReference>
<evidence type="ECO:0000256" key="1">
    <source>
        <dbReference type="ARBA" id="ARBA00022679"/>
    </source>
</evidence>
<dbReference type="Proteomes" id="UP000028939">
    <property type="component" value="Chromosome"/>
</dbReference>
<dbReference type="CDD" id="cd04301">
    <property type="entry name" value="NAT_SF"/>
    <property type="match status" value="1"/>
</dbReference>
<organism evidence="4 5">
    <name type="scientific">Corynebacterium ureicelerivorans</name>
    <dbReference type="NCBI Taxonomy" id="401472"/>
    <lineage>
        <taxon>Bacteria</taxon>
        <taxon>Bacillati</taxon>
        <taxon>Actinomycetota</taxon>
        <taxon>Actinomycetes</taxon>
        <taxon>Mycobacteriales</taxon>
        <taxon>Corynebacteriaceae</taxon>
        <taxon>Corynebacterium</taxon>
    </lineage>
</organism>
<dbReference type="HOGENOM" id="CLU_013985_4_5_11"/>
<evidence type="ECO:0000256" key="2">
    <source>
        <dbReference type="ARBA" id="ARBA00023315"/>
    </source>
</evidence>
<dbReference type="AlphaFoldDB" id="A0A077HJV7"/>
<dbReference type="GO" id="GO:0016747">
    <property type="term" value="F:acyltransferase activity, transferring groups other than amino-acyl groups"/>
    <property type="evidence" value="ECO:0007669"/>
    <property type="project" value="InterPro"/>
</dbReference>
<keyword evidence="2" id="KW-0012">Acyltransferase</keyword>
<dbReference type="SUPFAM" id="SSF55729">
    <property type="entry name" value="Acyl-CoA N-acyltransferases (Nat)"/>
    <property type="match status" value="1"/>
</dbReference>
<sequence>MGRMQKSDFFIRPIRPEDYPQVRSIYEMGLQTGNASWETQGQTWEQFSRKKIMETVFVAVDGEDENTILGWVGAAKASSRAVFYGVVEDSIYTHPDARGRGIGGALLDHLIQTCIDLHKWSIHSWIFPENEGSAGLHRSRGFEKVGTFHNMAQMAYGDRRGQWRDCDIYELILPMSRES</sequence>
<dbReference type="EMBL" id="CP009215">
    <property type="protein sequence ID" value="AIL96605.1"/>
    <property type="molecule type" value="Genomic_DNA"/>
</dbReference>
<dbReference type="PANTHER" id="PTHR43072:SF23">
    <property type="entry name" value="UPF0039 PROTEIN C11D3.02C"/>
    <property type="match status" value="1"/>
</dbReference>
<dbReference type="Gene3D" id="3.40.630.30">
    <property type="match status" value="1"/>
</dbReference>
<evidence type="ECO:0000313" key="5">
    <source>
        <dbReference type="Proteomes" id="UP000028939"/>
    </source>
</evidence>
<dbReference type="KEGG" id="cuv:CUREI_04225"/>
<accession>A0A077HJV7</accession>
<dbReference type="InterPro" id="IPR000182">
    <property type="entry name" value="GNAT_dom"/>
</dbReference>
<proteinExistence type="predicted"/>
<reference evidence="4 5" key="1">
    <citation type="submission" date="2014-08" db="EMBL/GenBank/DDBJ databases">
        <title>Complete genome sequence of Corynebacterium ureicelerivorans DSM 45051, a lipophilic and urea-splitting isolate from a blood culture of a septicaemia patient.</title>
        <authorList>
            <person name="Tippelt A."/>
            <person name="Albersmeier A."/>
            <person name="Brinkrolf K."/>
            <person name="Ruckert C."/>
            <person name="Tauch A."/>
        </authorList>
    </citation>
    <scope>NUCLEOTIDE SEQUENCE [LARGE SCALE GENOMIC DNA]</scope>
    <source>
        <strain evidence="4 5">IMMIB RIV-2301</strain>
    </source>
</reference>
<dbReference type="PROSITE" id="PS51186">
    <property type="entry name" value="GNAT"/>
    <property type="match status" value="1"/>
</dbReference>
<keyword evidence="1 4" id="KW-0808">Transferase</keyword>
<dbReference type="PANTHER" id="PTHR43072">
    <property type="entry name" value="N-ACETYLTRANSFERASE"/>
    <property type="match status" value="1"/>
</dbReference>
<feature type="domain" description="N-acetyltransferase" evidence="3">
    <location>
        <begin position="9"/>
        <end position="159"/>
    </location>
</feature>
<evidence type="ECO:0000313" key="4">
    <source>
        <dbReference type="EMBL" id="AIL96605.1"/>
    </source>
</evidence>
<name>A0A077HJV7_9CORY</name>
<evidence type="ECO:0000259" key="3">
    <source>
        <dbReference type="PROSITE" id="PS51186"/>
    </source>
</evidence>
<keyword evidence="5" id="KW-1185">Reference proteome</keyword>